<evidence type="ECO:0000256" key="3">
    <source>
        <dbReference type="ARBA" id="ARBA00022598"/>
    </source>
</evidence>
<dbReference type="InterPro" id="IPR045851">
    <property type="entry name" value="AMP-bd_C_sf"/>
</dbReference>
<dbReference type="InterPro" id="IPR042099">
    <property type="entry name" value="ANL_N_sf"/>
</dbReference>
<dbReference type="Pfam" id="PF13193">
    <property type="entry name" value="AMP-binding_C"/>
    <property type="match status" value="1"/>
</dbReference>
<evidence type="ECO:0000313" key="6">
    <source>
        <dbReference type="EMBL" id="EEF24730.1"/>
    </source>
</evidence>
<proteinExistence type="inferred from homology"/>
<dbReference type="Gene3D" id="3.40.50.12780">
    <property type="entry name" value="N-terminal domain of ligase-like"/>
    <property type="match status" value="1"/>
</dbReference>
<accession>B9THD5</accession>
<dbReference type="eggNOG" id="KOG1176">
    <property type="taxonomic scope" value="Eukaryota"/>
</dbReference>
<organism evidence="6 7">
    <name type="scientific">Ricinus communis</name>
    <name type="common">Castor bean</name>
    <dbReference type="NCBI Taxonomy" id="3988"/>
    <lineage>
        <taxon>Eukaryota</taxon>
        <taxon>Viridiplantae</taxon>
        <taxon>Streptophyta</taxon>
        <taxon>Embryophyta</taxon>
        <taxon>Tracheophyta</taxon>
        <taxon>Spermatophyta</taxon>
        <taxon>Magnoliopsida</taxon>
        <taxon>eudicotyledons</taxon>
        <taxon>Gunneridae</taxon>
        <taxon>Pentapetalae</taxon>
        <taxon>rosids</taxon>
        <taxon>fabids</taxon>
        <taxon>Malpighiales</taxon>
        <taxon>Euphorbiaceae</taxon>
        <taxon>Acalyphoideae</taxon>
        <taxon>Acalypheae</taxon>
        <taxon>Ricinus</taxon>
    </lineage>
</organism>
<evidence type="ECO:0000259" key="5">
    <source>
        <dbReference type="Pfam" id="PF13193"/>
    </source>
</evidence>
<dbReference type="Gene3D" id="3.30.300.30">
    <property type="match status" value="1"/>
</dbReference>
<name>B9THD5_RICCO</name>
<dbReference type="PANTHER" id="PTHR43201:SF5">
    <property type="entry name" value="MEDIUM-CHAIN ACYL-COA LIGASE ACSF2, MITOCHONDRIAL"/>
    <property type="match status" value="1"/>
</dbReference>
<sequence length="143" mass="15979">MTGYWNNTAATLETLRDGWLRTGDMGYFDERHNVYLVDRKKDMIISGGENIYSLEVEQALAEHVAVAQVAVIGVPDEKWGESVRAIIVTKPGAKVSEDELSNHCVNMIASYKRPRSYAFATELPAMPSGKIDKKALRELYGKN</sequence>
<evidence type="ECO:0000256" key="1">
    <source>
        <dbReference type="ARBA" id="ARBA00004514"/>
    </source>
</evidence>
<protein>
    <submittedName>
        <fullName evidence="6">AMP dependent CoA ligase, putative</fullName>
        <ecNumber evidence="6">6.2.1.26</ecNumber>
    </submittedName>
</protein>
<dbReference type="Proteomes" id="UP000008311">
    <property type="component" value="Unassembled WGS sequence"/>
</dbReference>
<evidence type="ECO:0000256" key="4">
    <source>
        <dbReference type="ARBA" id="ARBA00022741"/>
    </source>
</evidence>
<comment type="subcellular location">
    <subcellularLocation>
        <location evidence="1">Cytoplasm</location>
        <location evidence="1">Cytosol</location>
    </subcellularLocation>
</comment>
<keyword evidence="3 6" id="KW-0436">Ligase</keyword>
<feature type="domain" description="AMP-binding enzyme C-terminal" evidence="5">
    <location>
        <begin position="55"/>
        <end position="130"/>
    </location>
</feature>
<dbReference type="AlphaFoldDB" id="B9THD5"/>
<evidence type="ECO:0000313" key="7">
    <source>
        <dbReference type="Proteomes" id="UP000008311"/>
    </source>
</evidence>
<evidence type="ECO:0000256" key="2">
    <source>
        <dbReference type="ARBA" id="ARBA00006432"/>
    </source>
</evidence>
<dbReference type="GO" id="GO:0008756">
    <property type="term" value="F:o-succinylbenzoate-CoA ligase activity"/>
    <property type="evidence" value="ECO:0007669"/>
    <property type="project" value="UniProtKB-EC"/>
</dbReference>
<dbReference type="InParanoid" id="B9THD5"/>
<dbReference type="FunFam" id="3.30.300.30:FF:000008">
    <property type="entry name" value="2,3-dihydroxybenzoate-AMP ligase"/>
    <property type="match status" value="1"/>
</dbReference>
<dbReference type="EMBL" id="EQ981414">
    <property type="protein sequence ID" value="EEF24730.1"/>
    <property type="molecule type" value="Genomic_DNA"/>
</dbReference>
<dbReference type="GO" id="GO:0005829">
    <property type="term" value="C:cytosol"/>
    <property type="evidence" value="ECO:0007669"/>
    <property type="project" value="UniProtKB-SubCell"/>
</dbReference>
<dbReference type="STRING" id="3988.B9THD5"/>
<comment type="similarity">
    <text evidence="2">Belongs to the ATP-dependent AMP-binding enzyme family.</text>
</comment>
<dbReference type="SUPFAM" id="SSF56801">
    <property type="entry name" value="Acetyl-CoA synthetase-like"/>
    <property type="match status" value="1"/>
</dbReference>
<dbReference type="GO" id="GO:0000166">
    <property type="term" value="F:nucleotide binding"/>
    <property type="evidence" value="ECO:0007669"/>
    <property type="project" value="UniProtKB-KW"/>
</dbReference>
<dbReference type="EC" id="6.2.1.26" evidence="6"/>
<dbReference type="InterPro" id="IPR025110">
    <property type="entry name" value="AMP-bd_C"/>
</dbReference>
<gene>
    <name evidence="6" type="ORF">RCOM_1845130</name>
</gene>
<dbReference type="GO" id="GO:0031956">
    <property type="term" value="F:medium-chain fatty acid-CoA ligase activity"/>
    <property type="evidence" value="ECO:0007669"/>
    <property type="project" value="UniProtKB-ARBA"/>
</dbReference>
<keyword evidence="7" id="KW-1185">Reference proteome</keyword>
<dbReference type="PANTHER" id="PTHR43201">
    <property type="entry name" value="ACYL-COA SYNTHETASE"/>
    <property type="match status" value="1"/>
</dbReference>
<reference evidence="7" key="1">
    <citation type="journal article" date="2010" name="Nat. Biotechnol.">
        <title>Draft genome sequence of the oilseed species Ricinus communis.</title>
        <authorList>
            <person name="Chan A.P."/>
            <person name="Crabtree J."/>
            <person name="Zhao Q."/>
            <person name="Lorenzi H."/>
            <person name="Orvis J."/>
            <person name="Puiu D."/>
            <person name="Melake-Berhan A."/>
            <person name="Jones K.M."/>
            <person name="Redman J."/>
            <person name="Chen G."/>
            <person name="Cahoon E.B."/>
            <person name="Gedil M."/>
            <person name="Stanke M."/>
            <person name="Haas B.J."/>
            <person name="Wortman J.R."/>
            <person name="Fraser-Liggett C.M."/>
            <person name="Ravel J."/>
            <person name="Rabinowicz P.D."/>
        </authorList>
    </citation>
    <scope>NUCLEOTIDE SEQUENCE [LARGE SCALE GENOMIC DNA]</scope>
    <source>
        <strain evidence="7">cv. Hale</strain>
    </source>
</reference>
<keyword evidence="4" id="KW-0547">Nucleotide-binding</keyword>